<keyword evidence="2" id="KW-0378">Hydrolase</keyword>
<evidence type="ECO:0000256" key="1">
    <source>
        <dbReference type="ARBA" id="ARBA00010702"/>
    </source>
</evidence>
<dbReference type="InterPro" id="IPR050792">
    <property type="entry name" value="ADP-ribosylglycohydrolase"/>
</dbReference>
<proteinExistence type="inferred from homology"/>
<dbReference type="RefSeq" id="WP_241414136.1">
    <property type="nucleotide sequence ID" value="NZ_JAKZGO010000019.1"/>
</dbReference>
<dbReference type="Gene3D" id="1.10.4080.10">
    <property type="entry name" value="ADP-ribosylation/Crystallin J1"/>
    <property type="match status" value="1"/>
</dbReference>
<evidence type="ECO:0000313" key="3">
    <source>
        <dbReference type="EMBL" id="MCH7415243.1"/>
    </source>
</evidence>
<dbReference type="PANTHER" id="PTHR16222">
    <property type="entry name" value="ADP-RIBOSYLGLYCOHYDROLASE"/>
    <property type="match status" value="1"/>
</dbReference>
<dbReference type="Proteomes" id="UP001165430">
    <property type="component" value="Unassembled WGS sequence"/>
</dbReference>
<organism evidence="3 4">
    <name type="scientific">Belliella alkalica</name>
    <dbReference type="NCBI Taxonomy" id="1730871"/>
    <lineage>
        <taxon>Bacteria</taxon>
        <taxon>Pseudomonadati</taxon>
        <taxon>Bacteroidota</taxon>
        <taxon>Cytophagia</taxon>
        <taxon>Cytophagales</taxon>
        <taxon>Cyclobacteriaceae</taxon>
        <taxon>Belliella</taxon>
    </lineage>
</organism>
<dbReference type="InterPro" id="IPR005502">
    <property type="entry name" value="Ribosyl_crysJ1"/>
</dbReference>
<dbReference type="InterPro" id="IPR036705">
    <property type="entry name" value="Ribosyl_crysJ1_sf"/>
</dbReference>
<name>A0ABS9VFQ3_9BACT</name>
<sequence>MNNLDKKDKYLGCILGGAIGDALGAPIEFLNYESIISKYGASGVQSYVEHPNGKGEFTDDTQMLLFTAEGLLRARHRAELKGIGGAQTQITYQSYLRWLHTQGVNVIGSVKSHGFMEGWLIKKTELYKRRDPGGTCINALKSEKMGTVGAPINDSKGCGAVMRIAPVGLIFNHNRKIAFEEGVRVSAITHGHPSGFLSGGLLSSIIADLSIGLDLKTSISNGLRILKKWENHEEVYQKVSQARALHKKYINKEISQDTINEIGEGWVAEEALAISLLCALHYSHDFKKAVTTSINHNGDSDSTGAITGNIVGLIVGQHLIPTEWKENLMFKEIGEEIGNDLAIGSKSTYFDYDEDWHLKYPGY</sequence>
<dbReference type="PANTHER" id="PTHR16222:SF24">
    <property type="entry name" value="ADP-RIBOSYLHYDROLASE ARH3"/>
    <property type="match status" value="1"/>
</dbReference>
<keyword evidence="4" id="KW-1185">Reference proteome</keyword>
<dbReference type="Pfam" id="PF03747">
    <property type="entry name" value="ADP_ribosyl_GH"/>
    <property type="match status" value="1"/>
</dbReference>
<accession>A0ABS9VFQ3</accession>
<dbReference type="SUPFAM" id="SSF101478">
    <property type="entry name" value="ADP-ribosylglycohydrolase"/>
    <property type="match status" value="1"/>
</dbReference>
<reference evidence="3" key="1">
    <citation type="submission" date="2022-03" db="EMBL/GenBank/DDBJ databases">
        <title>De novo assembled genomes of Belliella spp. (Cyclobacteriaceae) strains.</title>
        <authorList>
            <person name="Szabo A."/>
            <person name="Korponai K."/>
            <person name="Felfoldi T."/>
        </authorList>
    </citation>
    <scope>NUCLEOTIDE SEQUENCE</scope>
    <source>
        <strain evidence="3">DSM 111903</strain>
    </source>
</reference>
<comment type="caution">
    <text evidence="3">The sequence shown here is derived from an EMBL/GenBank/DDBJ whole genome shotgun (WGS) entry which is preliminary data.</text>
</comment>
<dbReference type="EMBL" id="JAKZGO010000019">
    <property type="protein sequence ID" value="MCH7415243.1"/>
    <property type="molecule type" value="Genomic_DNA"/>
</dbReference>
<comment type="similarity">
    <text evidence="1">Belongs to the ADP-ribosylglycohydrolase family.</text>
</comment>
<protein>
    <submittedName>
        <fullName evidence="3">ADP-ribosylglycohydrolase family protein</fullName>
    </submittedName>
</protein>
<evidence type="ECO:0000313" key="4">
    <source>
        <dbReference type="Proteomes" id="UP001165430"/>
    </source>
</evidence>
<gene>
    <name evidence="3" type="ORF">MM213_17215</name>
</gene>
<evidence type="ECO:0000256" key="2">
    <source>
        <dbReference type="ARBA" id="ARBA00022801"/>
    </source>
</evidence>